<name>A0A6B3SLL1_9BURK</name>
<dbReference type="PRINTS" id="PR01228">
    <property type="entry name" value="EGGSHELL"/>
</dbReference>
<feature type="chain" id="PRO_5025518362" description="PE-PGRS family protein" evidence="1">
    <location>
        <begin position="35"/>
        <end position="339"/>
    </location>
</feature>
<comment type="caution">
    <text evidence="2">The sequence shown here is derived from an EMBL/GenBank/DDBJ whole genome shotgun (WGS) entry which is preliminary data.</text>
</comment>
<dbReference type="RefSeq" id="WP_205609739.1">
    <property type="nucleotide sequence ID" value="NZ_JAAIVB010000037.1"/>
</dbReference>
<evidence type="ECO:0000313" key="3">
    <source>
        <dbReference type="Proteomes" id="UP000482155"/>
    </source>
</evidence>
<organism evidence="2 3">
    <name type="scientific">Noviherbaspirillum galbum</name>
    <dbReference type="NCBI Taxonomy" id="2709383"/>
    <lineage>
        <taxon>Bacteria</taxon>
        <taxon>Pseudomonadati</taxon>
        <taxon>Pseudomonadota</taxon>
        <taxon>Betaproteobacteria</taxon>
        <taxon>Burkholderiales</taxon>
        <taxon>Oxalobacteraceae</taxon>
        <taxon>Noviherbaspirillum</taxon>
    </lineage>
</organism>
<keyword evidence="3" id="KW-1185">Reference proteome</keyword>
<keyword evidence="1" id="KW-0732">Signal</keyword>
<evidence type="ECO:0000256" key="1">
    <source>
        <dbReference type="SAM" id="SignalP"/>
    </source>
</evidence>
<protein>
    <recommendedName>
        <fullName evidence="4">PE-PGRS family protein</fullName>
    </recommendedName>
</protein>
<dbReference type="EMBL" id="JAAIVB010000037">
    <property type="protein sequence ID" value="NEX61660.1"/>
    <property type="molecule type" value="Genomic_DNA"/>
</dbReference>
<gene>
    <name evidence="2" type="ORF">G3574_11270</name>
</gene>
<feature type="signal peptide" evidence="1">
    <location>
        <begin position="1"/>
        <end position="34"/>
    </location>
</feature>
<proteinExistence type="predicted"/>
<dbReference type="Proteomes" id="UP000482155">
    <property type="component" value="Unassembled WGS sequence"/>
</dbReference>
<evidence type="ECO:0008006" key="4">
    <source>
        <dbReference type="Google" id="ProtNLM"/>
    </source>
</evidence>
<dbReference type="AlphaFoldDB" id="A0A6B3SLL1"/>
<sequence length="339" mass="30938">MFTLTIPETRLQHALAALLSAFSLQALFAAPGLAAPVVVMPGSPGGYVYFPASTSQGTTTNYNFLGGDCYMTNTSVTPPAGTKRIVFAVVGGGGGGGGSYSWGSSYYYGGGGGGGSGYVTVGSFAYTGGSISISVGTGGTGGAFGLINASNADGTYGGTTTLTYGASSYTAGGGQGGKYVYTGANLGGKGGDGGNGGGGGGGSAGGTNLYGGGGGGGGGFNDVGQPGITAVGASSGGGGGGGTGGGPGGAGGSVGGNTGGAGGNAGTGYLNNYAAVSQSAGGTGSPSGSPGNVGNVGYAAALNLKVGCSLPVGRGGTGGYGPNAGQNGYGGGAVLQFEG</sequence>
<evidence type="ECO:0000313" key="2">
    <source>
        <dbReference type="EMBL" id="NEX61660.1"/>
    </source>
</evidence>
<accession>A0A6B3SLL1</accession>
<reference evidence="2 3" key="1">
    <citation type="submission" date="2020-02" db="EMBL/GenBank/DDBJ databases">
        <authorList>
            <person name="Kim M.K."/>
        </authorList>
    </citation>
    <scope>NUCLEOTIDE SEQUENCE [LARGE SCALE GENOMIC DNA]</scope>
    <source>
        <strain evidence="2 3">17J57-3</strain>
    </source>
</reference>